<dbReference type="Pfam" id="PF05973">
    <property type="entry name" value="Gp49"/>
    <property type="match status" value="1"/>
</dbReference>
<proteinExistence type="predicted"/>
<dbReference type="RefSeq" id="WP_008048808.1">
    <property type="nucleotide sequence ID" value="NZ_FO818640.1"/>
</dbReference>
<dbReference type="InterPro" id="IPR009241">
    <property type="entry name" value="HigB-like"/>
</dbReference>
<evidence type="ECO:0000313" key="1">
    <source>
        <dbReference type="EMBL" id="CDM95900.1"/>
    </source>
</evidence>
<dbReference type="AlphaFoldDB" id="A0A9P1NZ73"/>
<sequence>MKWNVIFDPDFKLWFYQQEQELQDEVFSVLILLMEFGPSLGRPRVDTLKGSSIKNMKELRIQYKGEPWRILFAFDTERQAILLVGGNKTGNKRWYKENIPIAERRYEHYLEQLKQEEQ</sequence>
<dbReference type="Proteomes" id="UP000032946">
    <property type="component" value="Chromosome"/>
</dbReference>
<accession>A0A9P1NZ73</accession>
<dbReference type="EMBL" id="FO818640">
    <property type="protein sequence ID" value="CDM95900.1"/>
    <property type="molecule type" value="Genomic_DNA"/>
</dbReference>
<name>A0A9P1NZ73_9CYAN</name>
<reference evidence="1 2" key="1">
    <citation type="submission" date="2014-02" db="EMBL/GenBank/DDBJ databases">
        <authorList>
            <person name="Genoscope - CEA"/>
        </authorList>
    </citation>
    <scope>NUCLEOTIDE SEQUENCE [LARGE SCALE GENOMIC DNA]</scope>
    <source>
        <strain evidence="1 2">PCC 8005</strain>
    </source>
</reference>
<evidence type="ECO:0000313" key="2">
    <source>
        <dbReference type="Proteomes" id="UP000032946"/>
    </source>
</evidence>
<evidence type="ECO:0008006" key="3">
    <source>
        <dbReference type="Google" id="ProtNLM"/>
    </source>
</evidence>
<protein>
    <recommendedName>
        <fullName evidence="3">Type II toxin-antitoxin system RelE/ParE family toxin</fullName>
    </recommendedName>
</protein>
<gene>
    <name evidence="1" type="ORF">ARTHRO_40306</name>
</gene>
<keyword evidence="2" id="KW-1185">Reference proteome</keyword>
<organism evidence="1 2">
    <name type="scientific">Limnospira indica PCC 8005</name>
    <dbReference type="NCBI Taxonomy" id="376219"/>
    <lineage>
        <taxon>Bacteria</taxon>
        <taxon>Bacillati</taxon>
        <taxon>Cyanobacteriota</taxon>
        <taxon>Cyanophyceae</taxon>
        <taxon>Oscillatoriophycideae</taxon>
        <taxon>Oscillatoriales</taxon>
        <taxon>Sirenicapillariaceae</taxon>
        <taxon>Limnospira</taxon>
    </lineage>
</organism>